<gene>
    <name evidence="2" type="ORF">GJV85_01250</name>
</gene>
<evidence type="ECO:0000313" key="3">
    <source>
        <dbReference type="Proteomes" id="UP000671852"/>
    </source>
</evidence>
<organism evidence="2 3">
    <name type="scientific">Sulfurimonas aquatica</name>
    <dbReference type="NCBI Taxonomy" id="2672570"/>
    <lineage>
        <taxon>Bacteria</taxon>
        <taxon>Pseudomonadati</taxon>
        <taxon>Campylobacterota</taxon>
        <taxon>Epsilonproteobacteria</taxon>
        <taxon>Campylobacterales</taxon>
        <taxon>Sulfurimonadaceae</taxon>
        <taxon>Sulfurimonas</taxon>
    </lineage>
</organism>
<dbReference type="Proteomes" id="UP000671852">
    <property type="component" value="Chromosome"/>
</dbReference>
<dbReference type="PROSITE" id="PS51257">
    <property type="entry name" value="PROKAR_LIPOPROTEIN"/>
    <property type="match status" value="1"/>
</dbReference>
<proteinExistence type="predicted"/>
<accession>A0A975AYF6</accession>
<reference evidence="2" key="1">
    <citation type="submission" date="2019-11" db="EMBL/GenBank/DDBJ databases">
        <authorList>
            <person name="Kojima H."/>
        </authorList>
    </citation>
    <scope>NUCLEOTIDE SEQUENCE</scope>
    <source>
        <strain evidence="2">H1576</strain>
    </source>
</reference>
<dbReference type="EMBL" id="CP046072">
    <property type="protein sequence ID" value="QSZ40795.1"/>
    <property type="molecule type" value="Genomic_DNA"/>
</dbReference>
<keyword evidence="1" id="KW-0732">Signal</keyword>
<feature type="chain" id="PRO_5037401753" description="TRL-like family protein" evidence="1">
    <location>
        <begin position="22"/>
        <end position="102"/>
    </location>
</feature>
<dbReference type="AlphaFoldDB" id="A0A975AYF6"/>
<evidence type="ECO:0000256" key="1">
    <source>
        <dbReference type="SAM" id="SignalP"/>
    </source>
</evidence>
<feature type="signal peptide" evidence="1">
    <location>
        <begin position="1"/>
        <end position="21"/>
    </location>
</feature>
<evidence type="ECO:0000313" key="2">
    <source>
        <dbReference type="EMBL" id="QSZ40795.1"/>
    </source>
</evidence>
<reference evidence="2" key="2">
    <citation type="submission" date="2021-04" db="EMBL/GenBank/DDBJ databases">
        <title>Isolation and characterization of a novel species of the genus Sulfurimonas.</title>
        <authorList>
            <person name="Fukui M."/>
        </authorList>
    </citation>
    <scope>NUCLEOTIDE SEQUENCE</scope>
    <source>
        <strain evidence="2">H1576</strain>
    </source>
</reference>
<name>A0A975AYF6_9BACT</name>
<protein>
    <recommendedName>
        <fullName evidence="4">TRL-like family protein</fullName>
    </recommendedName>
</protein>
<dbReference type="KEGG" id="saqt:GJV85_01250"/>
<dbReference type="RefSeq" id="WP_207562074.1">
    <property type="nucleotide sequence ID" value="NZ_CP046072.1"/>
</dbReference>
<evidence type="ECO:0008006" key="4">
    <source>
        <dbReference type="Google" id="ProtNLM"/>
    </source>
</evidence>
<keyword evidence="3" id="KW-1185">Reference proteome</keyword>
<sequence>MIKNTILVALATLTMSGCAHKMASTPATMSYDGSNIDYSKINEMKVSKVCHNLTEPDADTTIVTAAKRASISKIKHVDTSFEYSTFLFWTISPKSCVTVYGQ</sequence>